<accession>A0A8X6R0I8</accession>
<dbReference type="AlphaFoldDB" id="A0A8X6R0I8"/>
<reference evidence="1" key="1">
    <citation type="submission" date="2020-08" db="EMBL/GenBank/DDBJ databases">
        <title>Multicomponent nature underlies the extraordinary mechanical properties of spider dragline silk.</title>
        <authorList>
            <person name="Kono N."/>
            <person name="Nakamura H."/>
            <person name="Mori M."/>
            <person name="Yoshida Y."/>
            <person name="Ohtoshi R."/>
            <person name="Malay A.D."/>
            <person name="Moran D.A.P."/>
            <person name="Tomita M."/>
            <person name="Numata K."/>
            <person name="Arakawa K."/>
        </authorList>
    </citation>
    <scope>NUCLEOTIDE SEQUENCE</scope>
</reference>
<name>A0A8X6R0I8_NEPPI</name>
<comment type="caution">
    <text evidence="1">The sequence shown here is derived from an EMBL/GenBank/DDBJ whole genome shotgun (WGS) entry which is preliminary data.</text>
</comment>
<keyword evidence="2" id="KW-1185">Reference proteome</keyword>
<protein>
    <submittedName>
        <fullName evidence="1">Uncharacterized protein</fullName>
    </submittedName>
</protein>
<organism evidence="1 2">
    <name type="scientific">Nephila pilipes</name>
    <name type="common">Giant wood spider</name>
    <name type="synonym">Nephila maculata</name>
    <dbReference type="NCBI Taxonomy" id="299642"/>
    <lineage>
        <taxon>Eukaryota</taxon>
        <taxon>Metazoa</taxon>
        <taxon>Ecdysozoa</taxon>
        <taxon>Arthropoda</taxon>
        <taxon>Chelicerata</taxon>
        <taxon>Arachnida</taxon>
        <taxon>Araneae</taxon>
        <taxon>Araneomorphae</taxon>
        <taxon>Entelegynae</taxon>
        <taxon>Araneoidea</taxon>
        <taxon>Nephilidae</taxon>
        <taxon>Nephila</taxon>
    </lineage>
</organism>
<sequence length="88" mass="10342">MLIKEKKTRNATRMVTNRTFSPVIGVNLATFYLWRDPSFPWQPFLKARRRSAAATTIHTWSRLDSSEHLVTSRSICSAVTTRRWRVEF</sequence>
<dbReference type="EMBL" id="BMAW01037758">
    <property type="protein sequence ID" value="GFU49766.1"/>
    <property type="molecule type" value="Genomic_DNA"/>
</dbReference>
<proteinExistence type="predicted"/>
<evidence type="ECO:0000313" key="2">
    <source>
        <dbReference type="Proteomes" id="UP000887013"/>
    </source>
</evidence>
<dbReference type="Proteomes" id="UP000887013">
    <property type="component" value="Unassembled WGS sequence"/>
</dbReference>
<gene>
    <name evidence="1" type="ORF">NPIL_548901</name>
</gene>
<evidence type="ECO:0000313" key="1">
    <source>
        <dbReference type="EMBL" id="GFU49766.1"/>
    </source>
</evidence>